<evidence type="ECO:0000313" key="4">
    <source>
        <dbReference type="Proteomes" id="UP001209570"/>
    </source>
</evidence>
<evidence type="ECO:0000256" key="2">
    <source>
        <dbReference type="SAM" id="Phobius"/>
    </source>
</evidence>
<name>A0AAD5LPS2_PYTIN</name>
<keyword evidence="4" id="KW-1185">Reference proteome</keyword>
<dbReference type="EMBL" id="JAKCXM010003233">
    <property type="protein sequence ID" value="KAJ0389729.1"/>
    <property type="molecule type" value="Genomic_DNA"/>
</dbReference>
<proteinExistence type="predicted"/>
<keyword evidence="2" id="KW-0812">Transmembrane</keyword>
<protein>
    <submittedName>
        <fullName evidence="3">Uncharacterized protein</fullName>
    </submittedName>
</protein>
<gene>
    <name evidence="3" type="ORF">P43SY_010297</name>
</gene>
<evidence type="ECO:0000313" key="3">
    <source>
        <dbReference type="EMBL" id="KAJ0389729.1"/>
    </source>
</evidence>
<dbReference type="AlphaFoldDB" id="A0AAD5LPS2"/>
<feature type="transmembrane region" description="Helical" evidence="2">
    <location>
        <begin position="6"/>
        <end position="21"/>
    </location>
</feature>
<comment type="caution">
    <text evidence="3">The sequence shown here is derived from an EMBL/GenBank/DDBJ whole genome shotgun (WGS) entry which is preliminary data.</text>
</comment>
<evidence type="ECO:0000256" key="1">
    <source>
        <dbReference type="SAM" id="MobiDB-lite"/>
    </source>
</evidence>
<keyword evidence="2" id="KW-0472">Membrane</keyword>
<keyword evidence="2" id="KW-1133">Transmembrane helix</keyword>
<sequence length="185" mass="19056">MIIGIAGGAVVVVAAVVFFIWRSRRDDDDDSDDEDYRYKPPPPKSGVNATAGRAAPTPYGNGLQAQTSPGRQVSSYAAGAASQQYGGYNAASTNYAAGGATAAGIDYDSPTAVGGGKAMYTNEFNTNRAGVIIGAGAGAGTTTVAVTHERESLSSNEGGRDVWGNTVSNSYRDNKRTLSNVSVEF</sequence>
<feature type="region of interest" description="Disordered" evidence="1">
    <location>
        <begin position="26"/>
        <end position="71"/>
    </location>
</feature>
<dbReference type="Proteomes" id="UP001209570">
    <property type="component" value="Unassembled WGS sequence"/>
</dbReference>
<accession>A0AAD5LPS2</accession>
<reference evidence="3" key="1">
    <citation type="submission" date="2021-12" db="EMBL/GenBank/DDBJ databases">
        <title>Prjna785345.</title>
        <authorList>
            <person name="Rujirawat T."/>
            <person name="Krajaejun T."/>
        </authorList>
    </citation>
    <scope>NUCLEOTIDE SEQUENCE</scope>
    <source>
        <strain evidence="3">Pi057C3</strain>
    </source>
</reference>
<organism evidence="3 4">
    <name type="scientific">Pythium insidiosum</name>
    <name type="common">Pythiosis disease agent</name>
    <dbReference type="NCBI Taxonomy" id="114742"/>
    <lineage>
        <taxon>Eukaryota</taxon>
        <taxon>Sar</taxon>
        <taxon>Stramenopiles</taxon>
        <taxon>Oomycota</taxon>
        <taxon>Peronosporomycetes</taxon>
        <taxon>Pythiales</taxon>
        <taxon>Pythiaceae</taxon>
        <taxon>Pythium</taxon>
    </lineage>
</organism>